<reference evidence="4 5" key="1">
    <citation type="submission" date="2021-06" db="EMBL/GenBank/DDBJ databases">
        <authorList>
            <person name="Sun Q."/>
            <person name="Li D."/>
        </authorList>
    </citation>
    <scope>NUCLEOTIDE SEQUENCE [LARGE SCALE GENOMIC DNA]</scope>
    <source>
        <strain evidence="4 5">MSJ-1</strain>
    </source>
</reference>
<sequence length="185" mass="21028">MISDLKKNTESRMKKSVSSLTETLQSIRAGRANTSLLDRVTVDYYGQQTPLNQVASLSAPEPRLLAIQPWDVNLIQDIEKAILKSDLGITPSNDGKIIRLVIPQLTEERRKDLAKTVGKNAEDAKVSVRNIRRDAMEEIKKAEKSKEISEDDKVSYEEDIQKLTDKYIKEIDEVQEAKEKELMEI</sequence>
<dbReference type="NCBIfam" id="TIGR00496">
    <property type="entry name" value="frr"/>
    <property type="match status" value="1"/>
</dbReference>
<dbReference type="EMBL" id="JAHLQO010000003">
    <property type="protein sequence ID" value="MBU5669081.1"/>
    <property type="molecule type" value="Genomic_DNA"/>
</dbReference>
<comment type="subcellular location">
    <subcellularLocation>
        <location evidence="1">Cytoplasm</location>
    </subcellularLocation>
</comment>
<keyword evidence="1" id="KW-0648">Protein biosynthesis</keyword>
<feature type="domain" description="Ribosome recycling factor" evidence="3">
    <location>
        <begin position="21"/>
        <end position="183"/>
    </location>
</feature>
<dbReference type="PANTHER" id="PTHR20982:SF3">
    <property type="entry name" value="MITOCHONDRIAL RIBOSOME RECYCLING FACTOR PSEUDO 1"/>
    <property type="match status" value="1"/>
</dbReference>
<gene>
    <name evidence="1 4" type="primary">frr</name>
    <name evidence="4" type="ORF">KQI68_04410</name>
</gene>
<keyword evidence="2" id="KW-0175">Coiled coil</keyword>
<evidence type="ECO:0000256" key="2">
    <source>
        <dbReference type="SAM" id="Coils"/>
    </source>
</evidence>
<organism evidence="4 5">
    <name type="scientific">Peptoniphilus ovalis</name>
    <dbReference type="NCBI Taxonomy" id="2841503"/>
    <lineage>
        <taxon>Bacteria</taxon>
        <taxon>Bacillati</taxon>
        <taxon>Bacillota</taxon>
        <taxon>Tissierellia</taxon>
        <taxon>Tissierellales</taxon>
        <taxon>Peptoniphilaceae</taxon>
        <taxon>Peptoniphilus</taxon>
    </lineage>
</organism>
<comment type="similarity">
    <text evidence="1">Belongs to the RRF family.</text>
</comment>
<protein>
    <recommendedName>
        <fullName evidence="1">Ribosome-recycling factor</fullName>
        <shortName evidence="1">RRF</shortName>
    </recommendedName>
    <alternativeName>
        <fullName evidence="1">Ribosome-releasing factor</fullName>
    </alternativeName>
</protein>
<dbReference type="HAMAP" id="MF_00040">
    <property type="entry name" value="RRF"/>
    <property type="match status" value="1"/>
</dbReference>
<evidence type="ECO:0000313" key="5">
    <source>
        <dbReference type="Proteomes" id="UP000783742"/>
    </source>
</evidence>
<name>A0ABS6FFX9_9FIRM</name>
<comment type="function">
    <text evidence="1">Responsible for the release of ribosomes from messenger RNA at the termination of protein biosynthesis. May increase the efficiency of translation by recycling ribosomes from one round of translation to another.</text>
</comment>
<dbReference type="PANTHER" id="PTHR20982">
    <property type="entry name" value="RIBOSOME RECYCLING FACTOR"/>
    <property type="match status" value="1"/>
</dbReference>
<dbReference type="CDD" id="cd00520">
    <property type="entry name" value="RRF"/>
    <property type="match status" value="1"/>
</dbReference>
<dbReference type="Pfam" id="PF01765">
    <property type="entry name" value="RRF"/>
    <property type="match status" value="1"/>
</dbReference>
<dbReference type="InterPro" id="IPR002661">
    <property type="entry name" value="Ribosome_recyc_fac"/>
</dbReference>
<keyword evidence="5" id="KW-1185">Reference proteome</keyword>
<evidence type="ECO:0000313" key="4">
    <source>
        <dbReference type="EMBL" id="MBU5669081.1"/>
    </source>
</evidence>
<evidence type="ECO:0000256" key="1">
    <source>
        <dbReference type="HAMAP-Rule" id="MF_00040"/>
    </source>
</evidence>
<feature type="coiled-coil region" evidence="2">
    <location>
        <begin position="132"/>
        <end position="180"/>
    </location>
</feature>
<comment type="caution">
    <text evidence="4">The sequence shown here is derived from an EMBL/GenBank/DDBJ whole genome shotgun (WGS) entry which is preliminary data.</text>
</comment>
<keyword evidence="1" id="KW-0963">Cytoplasm</keyword>
<dbReference type="Proteomes" id="UP000783742">
    <property type="component" value="Unassembled WGS sequence"/>
</dbReference>
<evidence type="ECO:0000259" key="3">
    <source>
        <dbReference type="Pfam" id="PF01765"/>
    </source>
</evidence>
<proteinExistence type="inferred from homology"/>
<dbReference type="RefSeq" id="WP_216548930.1">
    <property type="nucleotide sequence ID" value="NZ_JAHLQO010000003.1"/>
</dbReference>
<accession>A0ABS6FFX9</accession>
<dbReference type="InterPro" id="IPR023584">
    <property type="entry name" value="Ribosome_recyc_fac_dom"/>
</dbReference>